<proteinExistence type="predicted"/>
<evidence type="ECO:0008006" key="8">
    <source>
        <dbReference type="Google" id="ProtNLM"/>
    </source>
</evidence>
<keyword evidence="5" id="KW-0411">Iron-sulfur</keyword>
<keyword evidence="3" id="KW-0479">Metal-binding</keyword>
<evidence type="ECO:0000256" key="1">
    <source>
        <dbReference type="ARBA" id="ARBA00001966"/>
    </source>
</evidence>
<dbReference type="KEGG" id="lto:RGQ30_15170"/>
<evidence type="ECO:0000256" key="3">
    <source>
        <dbReference type="ARBA" id="ARBA00022723"/>
    </source>
</evidence>
<dbReference type="SUPFAM" id="SSF102114">
    <property type="entry name" value="Radical SAM enzymes"/>
    <property type="match status" value="1"/>
</dbReference>
<dbReference type="SFLD" id="SFLDS00029">
    <property type="entry name" value="Radical_SAM"/>
    <property type="match status" value="1"/>
</dbReference>
<dbReference type="GO" id="GO:0003824">
    <property type="term" value="F:catalytic activity"/>
    <property type="evidence" value="ECO:0007669"/>
    <property type="project" value="InterPro"/>
</dbReference>
<dbReference type="InterPro" id="IPR013785">
    <property type="entry name" value="Aldolase_TIM"/>
</dbReference>
<evidence type="ECO:0000313" key="7">
    <source>
        <dbReference type="Proteomes" id="UP001329151"/>
    </source>
</evidence>
<sequence length="322" mass="35368">MKHNDIEIARRTRGNSVLLFITDRCPVGCAHCSVDSRADSPMITDFGLFENLLDGICGDPDIQVVGISGGEPFSERRGLTKACEAMSACNKSIVIYTSGVWAKSPETAPWIRSVLESCCTVYLSTDSFHQNGVPSSVFVQAARQIADAGAWIVVQTLEVKQTRHLLEQAFGNKADCYAEIVPITPLRNGRGQDVFELSPARKADTMGNCTLAVTPVIRYDGVLTSCCNEEVIMGKGPDRFRTRVKNREALDTALARFKTDPLMRCVASVGLGELVKHPRLQALAEKRYINNCDLCWKVMGEFPSLPESDRLINVIAQLGESH</sequence>
<reference evidence="6 7" key="1">
    <citation type="submission" date="2023-10" db="EMBL/GenBank/DDBJ databases">
        <title>Complete Genome Sequence of Limnobacter thiooxidans CS-K2T, Isolated from freshwater lake sediments in Bavaria, Germany.</title>
        <authorList>
            <person name="Naruki M."/>
            <person name="Watanabe A."/>
            <person name="Warashina T."/>
            <person name="Morita T."/>
            <person name="Arakawa K."/>
        </authorList>
    </citation>
    <scope>NUCLEOTIDE SEQUENCE [LARGE SCALE GENOMIC DNA]</scope>
    <source>
        <strain evidence="6 7">CS-K2</strain>
    </source>
</reference>
<dbReference type="GO" id="GO:0051536">
    <property type="term" value="F:iron-sulfur cluster binding"/>
    <property type="evidence" value="ECO:0007669"/>
    <property type="project" value="UniProtKB-KW"/>
</dbReference>
<evidence type="ECO:0000256" key="2">
    <source>
        <dbReference type="ARBA" id="ARBA00022691"/>
    </source>
</evidence>
<evidence type="ECO:0000256" key="5">
    <source>
        <dbReference type="ARBA" id="ARBA00023014"/>
    </source>
</evidence>
<dbReference type="GO" id="GO:0046872">
    <property type="term" value="F:metal ion binding"/>
    <property type="evidence" value="ECO:0007669"/>
    <property type="project" value="UniProtKB-KW"/>
</dbReference>
<accession>A0AA86JFI3</accession>
<keyword evidence="4" id="KW-0408">Iron</keyword>
<evidence type="ECO:0000313" key="6">
    <source>
        <dbReference type="EMBL" id="BET26016.1"/>
    </source>
</evidence>
<keyword evidence="2" id="KW-0949">S-adenosyl-L-methionine</keyword>
<dbReference type="Gene3D" id="3.20.20.70">
    <property type="entry name" value="Aldolase class I"/>
    <property type="match status" value="1"/>
</dbReference>
<organism evidence="6 7">
    <name type="scientific">Limnobacter thiooxidans</name>
    <dbReference type="NCBI Taxonomy" id="131080"/>
    <lineage>
        <taxon>Bacteria</taxon>
        <taxon>Pseudomonadati</taxon>
        <taxon>Pseudomonadota</taxon>
        <taxon>Betaproteobacteria</taxon>
        <taxon>Burkholderiales</taxon>
        <taxon>Burkholderiaceae</taxon>
        <taxon>Limnobacter</taxon>
    </lineage>
</organism>
<comment type="cofactor">
    <cofactor evidence="1">
        <name>[4Fe-4S] cluster</name>
        <dbReference type="ChEBI" id="CHEBI:49883"/>
    </cofactor>
</comment>
<keyword evidence="7" id="KW-1185">Reference proteome</keyword>
<protein>
    <recommendedName>
        <fullName evidence="8">Radical SAM core domain-containing protein</fullName>
    </recommendedName>
</protein>
<dbReference type="AlphaFoldDB" id="A0AA86JFI3"/>
<dbReference type="EMBL" id="AP028947">
    <property type="protein sequence ID" value="BET26016.1"/>
    <property type="molecule type" value="Genomic_DNA"/>
</dbReference>
<dbReference type="InterPro" id="IPR058240">
    <property type="entry name" value="rSAM_sf"/>
</dbReference>
<dbReference type="Proteomes" id="UP001329151">
    <property type="component" value="Chromosome"/>
</dbReference>
<dbReference type="InterPro" id="IPR007197">
    <property type="entry name" value="rSAM"/>
</dbReference>
<dbReference type="RefSeq" id="WP_130556478.1">
    <property type="nucleotide sequence ID" value="NZ_AP028947.1"/>
</dbReference>
<name>A0AA86JFI3_9BURK</name>
<gene>
    <name evidence="6" type="ORF">RGQ30_15170</name>
</gene>
<evidence type="ECO:0000256" key="4">
    <source>
        <dbReference type="ARBA" id="ARBA00023004"/>
    </source>
</evidence>